<gene>
    <name evidence="2" type="ORF">GCM10011583_66990</name>
</gene>
<dbReference type="InterPro" id="IPR002513">
    <property type="entry name" value="Tn3_Tnp_DDE_dom"/>
</dbReference>
<organism evidence="2 3">
    <name type="scientific">Streptomyces camponoticapitis</name>
    <dbReference type="NCBI Taxonomy" id="1616125"/>
    <lineage>
        <taxon>Bacteria</taxon>
        <taxon>Bacillati</taxon>
        <taxon>Actinomycetota</taxon>
        <taxon>Actinomycetes</taxon>
        <taxon>Kitasatosporales</taxon>
        <taxon>Streptomycetaceae</taxon>
        <taxon>Streptomyces</taxon>
    </lineage>
</organism>
<reference evidence="3" key="1">
    <citation type="journal article" date="2019" name="Int. J. Syst. Evol. Microbiol.">
        <title>The Global Catalogue of Microorganisms (GCM) 10K type strain sequencing project: providing services to taxonomists for standard genome sequencing and annotation.</title>
        <authorList>
            <consortium name="The Broad Institute Genomics Platform"/>
            <consortium name="The Broad Institute Genome Sequencing Center for Infectious Disease"/>
            <person name="Wu L."/>
            <person name="Ma J."/>
        </authorList>
    </citation>
    <scope>NUCLEOTIDE SEQUENCE [LARGE SCALE GENOMIC DNA]</scope>
    <source>
        <strain evidence="3">CGMCC 4.7275</strain>
    </source>
</reference>
<dbReference type="Proteomes" id="UP000660265">
    <property type="component" value="Unassembled WGS sequence"/>
</dbReference>
<keyword evidence="3" id="KW-1185">Reference proteome</keyword>
<proteinExistence type="predicted"/>
<dbReference type="EMBL" id="BMMV01000032">
    <property type="protein sequence ID" value="GGK25607.1"/>
    <property type="molecule type" value="Genomic_DNA"/>
</dbReference>
<accession>A0ABQ2EUM9</accession>
<feature type="domain" description="Tn3 transposase DDE" evidence="1">
    <location>
        <begin position="29"/>
        <end position="105"/>
    </location>
</feature>
<evidence type="ECO:0000313" key="2">
    <source>
        <dbReference type="EMBL" id="GGK25607.1"/>
    </source>
</evidence>
<comment type="caution">
    <text evidence="2">The sequence shown here is derived from an EMBL/GenBank/DDBJ whole genome shotgun (WGS) entry which is preliminary data.</text>
</comment>
<evidence type="ECO:0000313" key="3">
    <source>
        <dbReference type="Proteomes" id="UP000660265"/>
    </source>
</evidence>
<protein>
    <recommendedName>
        <fullName evidence="1">Tn3 transposase DDE domain-containing protein</fullName>
    </recommendedName>
</protein>
<sequence>MCNVVVFVDHKDGSRWPLLPGLGRSDRPGFTPVINPNHEALTRARLVHVDQYYLCAETIAAANAALIQAQAKVPIVQHWGQGLLASVDGLRFVVPVRTINAAPAPSTSRRRRASPG</sequence>
<evidence type="ECO:0000259" key="1">
    <source>
        <dbReference type="Pfam" id="PF01526"/>
    </source>
</evidence>
<dbReference type="Pfam" id="PF01526">
    <property type="entry name" value="DDE_Tnp_Tn3"/>
    <property type="match status" value="1"/>
</dbReference>
<name>A0ABQ2EUM9_9ACTN</name>